<evidence type="ECO:0000256" key="1">
    <source>
        <dbReference type="SAM" id="Phobius"/>
    </source>
</evidence>
<reference evidence="2" key="1">
    <citation type="journal article" date="2014" name="Int. J. Syst. Evol. Microbiol.">
        <title>Complete genome sequence of Corynebacterium casei LMG S-19264T (=DSM 44701T), isolated from a smear-ripened cheese.</title>
        <authorList>
            <consortium name="US DOE Joint Genome Institute (JGI-PGF)"/>
            <person name="Walter F."/>
            <person name="Albersmeier A."/>
            <person name="Kalinowski J."/>
            <person name="Ruckert C."/>
        </authorList>
    </citation>
    <scope>NUCLEOTIDE SEQUENCE</scope>
    <source>
        <strain evidence="2">JCM 3090</strain>
    </source>
</reference>
<evidence type="ECO:0008006" key="4">
    <source>
        <dbReference type="Google" id="ProtNLM"/>
    </source>
</evidence>
<gene>
    <name evidence="2" type="ORF">GCM10010123_21270</name>
</gene>
<dbReference type="SUPFAM" id="SSF141571">
    <property type="entry name" value="Pentapeptide repeat-like"/>
    <property type="match status" value="1"/>
</dbReference>
<feature type="transmembrane region" description="Helical" evidence="1">
    <location>
        <begin position="20"/>
        <end position="42"/>
    </location>
</feature>
<dbReference type="PANTHER" id="PTHR14136:SF17">
    <property type="entry name" value="BTB_POZ DOMAIN-CONTAINING PROTEIN KCTD9"/>
    <property type="match status" value="1"/>
</dbReference>
<dbReference type="InterPro" id="IPR001646">
    <property type="entry name" value="5peptide_repeat"/>
</dbReference>
<proteinExistence type="predicted"/>
<dbReference type="AlphaFoldDB" id="A0A8J3B9M4"/>
<sequence length="341" mass="36748">MLVKVDLSGRLEPKPDRFSQFVSLLTVVVTAFAASWAARGIVATAEESKRQRQITLTGQLTDRFNKAIEQLGTPGADKLDMRLGGIYSLERIMRESEFDQSTIVEVLSAFVRNRTPARTAAPEKQDIDVEAAIRVLARRPERPDPSARGRVNLQATNLSGVQLSHADLRGTDCKLCKVNNAILWRINLSESELVAAEFTKATMNHAHLRNAQLFLADFAGTDLGESDLSEAVAIKAKFGTANLANAELIRVVLLDADLRGARLPDSDLSGAHLARADLRGADLTRARLAGANLTGARMAGAKLAGADLSGACGAPPITPVEHCPPLAPRVSDRVRQTLESF</sequence>
<evidence type="ECO:0000313" key="3">
    <source>
        <dbReference type="Proteomes" id="UP000649739"/>
    </source>
</evidence>
<protein>
    <recommendedName>
        <fullName evidence="4">Pentapeptide repeat-containing protein</fullName>
    </recommendedName>
</protein>
<dbReference type="Pfam" id="PF00805">
    <property type="entry name" value="Pentapeptide"/>
    <property type="match status" value="3"/>
</dbReference>
<dbReference type="RefSeq" id="WP_189169937.1">
    <property type="nucleotide sequence ID" value="NZ_BMQB01000004.1"/>
</dbReference>
<keyword evidence="3" id="KW-1185">Reference proteome</keyword>
<dbReference type="PANTHER" id="PTHR14136">
    <property type="entry name" value="BTB_POZ DOMAIN-CONTAINING PROTEIN KCTD9"/>
    <property type="match status" value="1"/>
</dbReference>
<name>A0A8J3B9M4_9ACTN</name>
<keyword evidence="1" id="KW-0812">Transmembrane</keyword>
<dbReference type="Gene3D" id="2.160.20.80">
    <property type="entry name" value="E3 ubiquitin-protein ligase SopA"/>
    <property type="match status" value="1"/>
</dbReference>
<evidence type="ECO:0000313" key="2">
    <source>
        <dbReference type="EMBL" id="GGJ91233.1"/>
    </source>
</evidence>
<keyword evidence="1" id="KW-1133">Transmembrane helix</keyword>
<dbReference type="Proteomes" id="UP000649739">
    <property type="component" value="Unassembled WGS sequence"/>
</dbReference>
<dbReference type="InterPro" id="IPR051082">
    <property type="entry name" value="Pentapeptide-BTB/POZ_domain"/>
</dbReference>
<comment type="caution">
    <text evidence="2">The sequence shown here is derived from an EMBL/GenBank/DDBJ whole genome shotgun (WGS) entry which is preliminary data.</text>
</comment>
<reference evidence="2" key="2">
    <citation type="submission" date="2020-09" db="EMBL/GenBank/DDBJ databases">
        <authorList>
            <person name="Sun Q."/>
            <person name="Ohkuma M."/>
        </authorList>
    </citation>
    <scope>NUCLEOTIDE SEQUENCE</scope>
    <source>
        <strain evidence="2">JCM 3090</strain>
    </source>
</reference>
<accession>A0A8J3B9M4</accession>
<organism evidence="2 3">
    <name type="scientific">Pilimelia anulata</name>
    <dbReference type="NCBI Taxonomy" id="53371"/>
    <lineage>
        <taxon>Bacteria</taxon>
        <taxon>Bacillati</taxon>
        <taxon>Actinomycetota</taxon>
        <taxon>Actinomycetes</taxon>
        <taxon>Micromonosporales</taxon>
        <taxon>Micromonosporaceae</taxon>
        <taxon>Pilimelia</taxon>
    </lineage>
</organism>
<dbReference type="EMBL" id="BMQB01000004">
    <property type="protein sequence ID" value="GGJ91233.1"/>
    <property type="molecule type" value="Genomic_DNA"/>
</dbReference>
<keyword evidence="1" id="KW-0472">Membrane</keyword>